<dbReference type="EMBL" id="JAMXMC010000003">
    <property type="protein sequence ID" value="MCO5976382.1"/>
    <property type="molecule type" value="Genomic_DNA"/>
</dbReference>
<dbReference type="Gene3D" id="3.40.50.300">
    <property type="entry name" value="P-loop containing nucleotide triphosphate hydrolases"/>
    <property type="match status" value="1"/>
</dbReference>
<evidence type="ECO:0000313" key="2">
    <source>
        <dbReference type="Proteomes" id="UP001204851"/>
    </source>
</evidence>
<sequence>MTSAVTAPAPNAPLIIWTLQRTGGTNLTAHLVQRSGLPSVPHEPFNGDRNWGYVAQNWQRDRDEAALATSLREICARPTVIKHCVENVPSAVNLALARASVQAGFKHFFLYRRDPLDRLLSLHFAKVTGVWGPGKQPSDAALQASVLPVDSLVAHERRCASELGSVWHLLRELGASSQALAFEDLYQAPSLAVAAERLTALFAYLGWQGGVGDAMALAQDVVGKGNQGTRHKYQEFAGRAELARALEAVPRFTPD</sequence>
<name>A0ABT1BJK4_9BURK</name>
<dbReference type="Proteomes" id="UP001204851">
    <property type="component" value="Unassembled WGS sequence"/>
</dbReference>
<evidence type="ECO:0000313" key="1">
    <source>
        <dbReference type="EMBL" id="MCO5976382.1"/>
    </source>
</evidence>
<protein>
    <recommendedName>
        <fullName evidence="3">Sulphotransferase Stf0 domain-containing protein</fullName>
    </recommendedName>
</protein>
<comment type="caution">
    <text evidence="1">The sequence shown here is derived from an EMBL/GenBank/DDBJ whole genome shotgun (WGS) entry which is preliminary data.</text>
</comment>
<reference evidence="1 2" key="1">
    <citation type="submission" date="2022-06" db="EMBL/GenBank/DDBJ databases">
        <title>Ideonella sp. NS12-5 Genome sequencing and assembly.</title>
        <authorList>
            <person name="Jung Y."/>
        </authorList>
    </citation>
    <scope>NUCLEOTIDE SEQUENCE [LARGE SCALE GENOMIC DNA]</scope>
    <source>
        <strain evidence="1 2">NS12-5</strain>
    </source>
</reference>
<accession>A0ABT1BJK4</accession>
<gene>
    <name evidence="1" type="ORF">M0L44_06575</name>
</gene>
<evidence type="ECO:0008006" key="3">
    <source>
        <dbReference type="Google" id="ProtNLM"/>
    </source>
</evidence>
<dbReference type="InterPro" id="IPR027417">
    <property type="entry name" value="P-loop_NTPase"/>
</dbReference>
<dbReference type="RefSeq" id="WP_252768848.1">
    <property type="nucleotide sequence ID" value="NZ_JAMXMC010000003.1"/>
</dbReference>
<dbReference type="SUPFAM" id="SSF52540">
    <property type="entry name" value="P-loop containing nucleoside triphosphate hydrolases"/>
    <property type="match status" value="1"/>
</dbReference>
<organism evidence="1 2">
    <name type="scientific">Ideonella oryzae</name>
    <dbReference type="NCBI Taxonomy" id="2937441"/>
    <lineage>
        <taxon>Bacteria</taxon>
        <taxon>Pseudomonadati</taxon>
        <taxon>Pseudomonadota</taxon>
        <taxon>Betaproteobacteria</taxon>
        <taxon>Burkholderiales</taxon>
        <taxon>Sphaerotilaceae</taxon>
        <taxon>Ideonella</taxon>
    </lineage>
</organism>
<keyword evidence="2" id="KW-1185">Reference proteome</keyword>
<proteinExistence type="predicted"/>